<dbReference type="InterPro" id="IPR000639">
    <property type="entry name" value="Epox_hydrolase-like"/>
</dbReference>
<name>A0A363ULV3_9GAMM</name>
<feature type="domain" description="AB hydrolase-1" evidence="2">
    <location>
        <begin position="26"/>
        <end position="270"/>
    </location>
</feature>
<dbReference type="PRINTS" id="PR00412">
    <property type="entry name" value="EPOXHYDRLASE"/>
</dbReference>
<dbReference type="GO" id="GO:0016787">
    <property type="term" value="F:hydrolase activity"/>
    <property type="evidence" value="ECO:0007669"/>
    <property type="project" value="UniProtKB-KW"/>
</dbReference>
<evidence type="ECO:0000259" key="2">
    <source>
        <dbReference type="Pfam" id="PF00561"/>
    </source>
</evidence>
<dbReference type="OrthoDB" id="5296151at2"/>
<dbReference type="InterPro" id="IPR029058">
    <property type="entry name" value="AB_hydrolase_fold"/>
</dbReference>
<sequence length="284" mass="31858">MNHWPVRMLETQRGRLSLRERPGSGPAVVFIHGWPESSATWSPILPLLPDDWWVIAPDLRGLGDAPRTPEPAAYRKHALAQDVLALLDALGVGSFDLVGHDWGGIVAQEVALAAADRVRTLGVSNIAIINNLETNRRIAAKPNRYVWYQHFMQSSLPEALIPGNERAFLQEFLRMEGGRRFPDELLDEYSRCYAIPGTPRSAAQLYRTYRDDIARWSELSQHRFSMPAAYLYGELDVVITPAYLEGAEACFEDLQIHRMDAGHFVQEEQPEAFAAGVRALVARG</sequence>
<gene>
    <name evidence="3" type="ORF">DEH80_06085</name>
</gene>
<protein>
    <submittedName>
        <fullName evidence="3">Alpha/beta hydrolase</fullName>
    </submittedName>
</protein>
<comment type="caution">
    <text evidence="3">The sequence shown here is derived from an EMBL/GenBank/DDBJ whole genome shotgun (WGS) entry which is preliminary data.</text>
</comment>
<accession>A0A363ULV3</accession>
<keyword evidence="4" id="KW-1185">Reference proteome</keyword>
<dbReference type="PANTHER" id="PTHR43329">
    <property type="entry name" value="EPOXIDE HYDROLASE"/>
    <property type="match status" value="1"/>
</dbReference>
<dbReference type="RefSeq" id="WP_109719600.1">
    <property type="nucleotide sequence ID" value="NZ_QEQK01000005.1"/>
</dbReference>
<dbReference type="EMBL" id="QEQK01000005">
    <property type="protein sequence ID" value="PWN56406.1"/>
    <property type="molecule type" value="Genomic_DNA"/>
</dbReference>
<dbReference type="Gene3D" id="3.40.50.1820">
    <property type="entry name" value="alpha/beta hydrolase"/>
    <property type="match status" value="1"/>
</dbReference>
<dbReference type="InterPro" id="IPR000073">
    <property type="entry name" value="AB_hydrolase_1"/>
</dbReference>
<evidence type="ECO:0000313" key="4">
    <source>
        <dbReference type="Proteomes" id="UP000251800"/>
    </source>
</evidence>
<dbReference type="Proteomes" id="UP000251800">
    <property type="component" value="Unassembled WGS sequence"/>
</dbReference>
<organism evidence="3 4">
    <name type="scientific">Abyssibacter profundi</name>
    <dbReference type="NCBI Taxonomy" id="2182787"/>
    <lineage>
        <taxon>Bacteria</taxon>
        <taxon>Pseudomonadati</taxon>
        <taxon>Pseudomonadota</taxon>
        <taxon>Gammaproteobacteria</taxon>
        <taxon>Chromatiales</taxon>
        <taxon>Oceanococcaceae</taxon>
        <taxon>Abyssibacter</taxon>
    </lineage>
</organism>
<proteinExistence type="predicted"/>
<dbReference type="AlphaFoldDB" id="A0A363ULV3"/>
<evidence type="ECO:0000256" key="1">
    <source>
        <dbReference type="ARBA" id="ARBA00022801"/>
    </source>
</evidence>
<keyword evidence="1 3" id="KW-0378">Hydrolase</keyword>
<reference evidence="3 4" key="1">
    <citation type="submission" date="2018-05" db="EMBL/GenBank/DDBJ databases">
        <title>Abyssibacter profundi OUC007T gen. nov., sp. nov, a marine bacterium isolated from seawater of the Mariana Trench.</title>
        <authorList>
            <person name="Zhou S."/>
        </authorList>
    </citation>
    <scope>NUCLEOTIDE SEQUENCE [LARGE SCALE GENOMIC DNA]</scope>
    <source>
        <strain evidence="3 4">OUC007</strain>
    </source>
</reference>
<dbReference type="Pfam" id="PF00561">
    <property type="entry name" value="Abhydrolase_1"/>
    <property type="match status" value="1"/>
</dbReference>
<evidence type="ECO:0000313" key="3">
    <source>
        <dbReference type="EMBL" id="PWN56406.1"/>
    </source>
</evidence>
<dbReference type="SUPFAM" id="SSF53474">
    <property type="entry name" value="alpha/beta-Hydrolases"/>
    <property type="match status" value="1"/>
</dbReference>